<reference evidence="1 2" key="1">
    <citation type="journal article" date="2010" name="Int. J. Syst. Evol. Microbiol.">
        <title>Bacillus horneckiae sp. nov., isolated from a spacecraft-assembly clean room.</title>
        <authorList>
            <person name="Vaishampayan P."/>
            <person name="Probst A."/>
            <person name="Krishnamurthi S."/>
            <person name="Ghosh S."/>
            <person name="Osman S."/>
            <person name="McDowall A."/>
            <person name="Ruckmani A."/>
            <person name="Mayilraj S."/>
            <person name="Venkateswaran K."/>
        </authorList>
    </citation>
    <scope>NUCLEOTIDE SEQUENCE [LARGE SCALE GENOMIC DNA]</scope>
    <source>
        <strain evidence="2">1PO1SC</strain>
    </source>
</reference>
<accession>A0A2N0ZKK6</accession>
<protein>
    <recommendedName>
        <fullName evidence="3">Cysteine-rich CWC family protein</fullName>
    </recommendedName>
</protein>
<dbReference type="RefSeq" id="WP_066200356.1">
    <property type="nucleotide sequence ID" value="NZ_CP194732.1"/>
</dbReference>
<dbReference type="EMBL" id="PISD01000008">
    <property type="protein sequence ID" value="PKG30037.1"/>
    <property type="molecule type" value="Genomic_DNA"/>
</dbReference>
<gene>
    <name evidence="1" type="ORF">CWS20_03310</name>
</gene>
<dbReference type="Proteomes" id="UP000233343">
    <property type="component" value="Unassembled WGS sequence"/>
</dbReference>
<sequence>MTNQHCPICGEQNRCMVDNEHPCWCFEVGGFPKELLNKVPEESKGKQCICKKCLEAFNEGQPQSK</sequence>
<evidence type="ECO:0000313" key="1">
    <source>
        <dbReference type="EMBL" id="PKG30037.1"/>
    </source>
</evidence>
<dbReference type="AlphaFoldDB" id="A0A2N0ZKK6"/>
<proteinExistence type="predicted"/>
<evidence type="ECO:0008006" key="3">
    <source>
        <dbReference type="Google" id="ProtNLM"/>
    </source>
</evidence>
<name>A0A2N0ZKK6_9BACI</name>
<comment type="caution">
    <text evidence="1">The sequence shown here is derived from an EMBL/GenBank/DDBJ whole genome shotgun (WGS) entry which is preliminary data.</text>
</comment>
<dbReference type="Pfam" id="PF14375">
    <property type="entry name" value="Cys_rich_CWC"/>
    <property type="match status" value="1"/>
</dbReference>
<evidence type="ECO:0000313" key="2">
    <source>
        <dbReference type="Proteomes" id="UP000233343"/>
    </source>
</evidence>
<keyword evidence="2" id="KW-1185">Reference proteome</keyword>
<dbReference type="InterPro" id="IPR032720">
    <property type="entry name" value="Cys_rich_CWC"/>
</dbReference>
<organism evidence="1 2">
    <name type="scientific">Cytobacillus horneckiae</name>
    <dbReference type="NCBI Taxonomy" id="549687"/>
    <lineage>
        <taxon>Bacteria</taxon>
        <taxon>Bacillati</taxon>
        <taxon>Bacillota</taxon>
        <taxon>Bacilli</taxon>
        <taxon>Bacillales</taxon>
        <taxon>Bacillaceae</taxon>
        <taxon>Cytobacillus</taxon>
    </lineage>
</organism>